<evidence type="ECO:0000256" key="13">
    <source>
        <dbReference type="PIRSR" id="PIRSR001227-2"/>
    </source>
</evidence>
<dbReference type="EMBL" id="FOAS01000004">
    <property type="protein sequence ID" value="SEK64423.1"/>
    <property type="molecule type" value="Genomic_DNA"/>
</dbReference>
<comment type="similarity">
    <text evidence="2">Belongs to the peptidase S45 family.</text>
</comment>
<dbReference type="GO" id="GO:0042597">
    <property type="term" value="C:periplasmic space"/>
    <property type="evidence" value="ECO:0007669"/>
    <property type="project" value="UniProtKB-SubCell"/>
</dbReference>
<evidence type="ECO:0000256" key="9">
    <source>
        <dbReference type="ARBA" id="ARBA00039041"/>
    </source>
</evidence>
<evidence type="ECO:0000256" key="4">
    <source>
        <dbReference type="ARBA" id="ARBA00022729"/>
    </source>
</evidence>
<dbReference type="PIRSF" id="PIRSF001227">
    <property type="entry name" value="Pen_acylase"/>
    <property type="match status" value="1"/>
</dbReference>
<dbReference type="AlphaFoldDB" id="A0A1H7IPK2"/>
<evidence type="ECO:0000256" key="1">
    <source>
        <dbReference type="ARBA" id="ARBA00004418"/>
    </source>
</evidence>
<feature type="binding site" evidence="13">
    <location>
        <position position="334"/>
    </location>
    <ligand>
        <name>Ca(2+)</name>
        <dbReference type="ChEBI" id="CHEBI:29108"/>
    </ligand>
</feature>
<comment type="catalytic activity">
    <reaction evidence="11">
        <text>an N-acyl-L-homoserine lactone + H2O = L-homoserine lactone + a carboxylate</text>
        <dbReference type="Rhea" id="RHEA:18937"/>
        <dbReference type="ChEBI" id="CHEBI:15377"/>
        <dbReference type="ChEBI" id="CHEBI:29067"/>
        <dbReference type="ChEBI" id="CHEBI:55474"/>
        <dbReference type="ChEBI" id="CHEBI:58633"/>
        <dbReference type="EC" id="3.5.1.97"/>
    </reaction>
</comment>
<proteinExistence type="inferred from homology"/>
<keyword evidence="13" id="KW-0106">Calcium</keyword>
<name>A0A1H7IPK2_9GAMM</name>
<feature type="binding site" evidence="13">
    <location>
        <position position="331"/>
    </location>
    <ligand>
        <name>Ca(2+)</name>
        <dbReference type="ChEBI" id="CHEBI:29108"/>
    </ligand>
</feature>
<evidence type="ECO:0000256" key="2">
    <source>
        <dbReference type="ARBA" id="ARBA00006586"/>
    </source>
</evidence>
<dbReference type="Gene3D" id="2.30.120.10">
    <property type="match status" value="1"/>
</dbReference>
<evidence type="ECO:0000313" key="15">
    <source>
        <dbReference type="EMBL" id="SEK64423.1"/>
    </source>
</evidence>
<dbReference type="PANTHER" id="PTHR34218:SF4">
    <property type="entry name" value="ACYL-HOMOSERINE LACTONE ACYLASE QUIP"/>
    <property type="match status" value="1"/>
</dbReference>
<comment type="subcellular location">
    <subcellularLocation>
        <location evidence="1">Periplasm</location>
    </subcellularLocation>
</comment>
<evidence type="ECO:0000256" key="10">
    <source>
        <dbReference type="ARBA" id="ARBA00039697"/>
    </source>
</evidence>
<comment type="subunit">
    <text evidence="8">Heterodimer of an alpha subunit and a beta subunit processed from the same precursor.</text>
</comment>
<dbReference type="GO" id="GO:0017000">
    <property type="term" value="P:antibiotic biosynthetic process"/>
    <property type="evidence" value="ECO:0007669"/>
    <property type="project" value="InterPro"/>
</dbReference>
<evidence type="ECO:0000256" key="5">
    <source>
        <dbReference type="ARBA" id="ARBA00022764"/>
    </source>
</evidence>
<keyword evidence="6" id="KW-0378">Hydrolase</keyword>
<evidence type="ECO:0000256" key="3">
    <source>
        <dbReference type="ARBA" id="ARBA00022654"/>
    </source>
</evidence>
<evidence type="ECO:0000313" key="16">
    <source>
        <dbReference type="Proteomes" id="UP000185766"/>
    </source>
</evidence>
<protein>
    <recommendedName>
        <fullName evidence="10">Acyl-homoserine lactone acylase QuiP</fullName>
        <ecNumber evidence="9">3.5.1.97</ecNumber>
    </recommendedName>
</protein>
<evidence type="ECO:0000256" key="6">
    <source>
        <dbReference type="ARBA" id="ARBA00022801"/>
    </source>
</evidence>
<dbReference type="EC" id="3.5.1.97" evidence="9"/>
<gene>
    <name evidence="15" type="ORF">SAMN05216214_10435</name>
</gene>
<dbReference type="SUPFAM" id="SSF56235">
    <property type="entry name" value="N-terminal nucleophile aminohydrolases (Ntn hydrolases)"/>
    <property type="match status" value="1"/>
</dbReference>
<evidence type="ECO:0000256" key="7">
    <source>
        <dbReference type="ARBA" id="ARBA00023145"/>
    </source>
</evidence>
<dbReference type="GO" id="GO:0016811">
    <property type="term" value="F:hydrolase activity, acting on carbon-nitrogen (but not peptide) bonds, in linear amides"/>
    <property type="evidence" value="ECO:0007669"/>
    <property type="project" value="InterPro"/>
</dbReference>
<dbReference type="RefSeq" id="WP_074865671.1">
    <property type="nucleotide sequence ID" value="NZ_FOAS01000004.1"/>
</dbReference>
<evidence type="ECO:0000256" key="14">
    <source>
        <dbReference type="SAM" id="SignalP"/>
    </source>
</evidence>
<dbReference type="CDD" id="cd03747">
    <property type="entry name" value="Ntn_PGA_like"/>
    <property type="match status" value="1"/>
</dbReference>
<feature type="binding site" evidence="13">
    <location>
        <position position="191"/>
    </location>
    <ligand>
        <name>Ca(2+)</name>
        <dbReference type="ChEBI" id="CHEBI:29108"/>
    </ligand>
</feature>
<evidence type="ECO:0000256" key="11">
    <source>
        <dbReference type="ARBA" id="ARBA00048629"/>
    </source>
</evidence>
<keyword evidence="7" id="KW-0865">Zymogen</keyword>
<dbReference type="InterPro" id="IPR002692">
    <property type="entry name" value="S45"/>
</dbReference>
<keyword evidence="3" id="KW-0673">Quorum sensing</keyword>
<feature type="signal peptide" evidence="14">
    <location>
        <begin position="1"/>
        <end position="29"/>
    </location>
</feature>
<dbReference type="InterPro" id="IPR029055">
    <property type="entry name" value="Ntn_hydrolases_N"/>
</dbReference>
<dbReference type="PANTHER" id="PTHR34218">
    <property type="entry name" value="PEPTIDASE S45 PENICILLIN AMIDASE"/>
    <property type="match status" value="1"/>
</dbReference>
<dbReference type="STRING" id="1429083.GCA_001885685_02762"/>
<dbReference type="GO" id="GO:0009372">
    <property type="term" value="P:quorum sensing"/>
    <property type="evidence" value="ECO:0007669"/>
    <property type="project" value="UniProtKB-KW"/>
</dbReference>
<organism evidence="15 16">
    <name type="scientific">Atopomonas hussainii</name>
    <dbReference type="NCBI Taxonomy" id="1429083"/>
    <lineage>
        <taxon>Bacteria</taxon>
        <taxon>Pseudomonadati</taxon>
        <taxon>Pseudomonadota</taxon>
        <taxon>Gammaproteobacteria</taxon>
        <taxon>Pseudomonadales</taxon>
        <taxon>Pseudomonadaceae</taxon>
        <taxon>Atopomonas</taxon>
    </lineage>
</organism>
<keyword evidence="13" id="KW-0479">Metal-binding</keyword>
<feature type="chain" id="PRO_5010252975" description="Acyl-homoserine lactone acylase QuiP" evidence="14">
    <location>
        <begin position="30"/>
        <end position="846"/>
    </location>
</feature>
<sequence>MSTRVLRPFLSAVVLGASVLLAGCQSWLADGSSVHPTKGNVKLKGLADNVWVRRNALGMPLIESRNFHDALFSLGYLHAADRLSQMIGMRLVAEGRLAEMVGPAALELDHFMRALQLREQGNALYKNASPRIKTFFEVYARGVNAYIYRYQDRMPADLKLSGHKPAYWKPEDSALLFALVNQALAANLQEEIATLVLAQKVGADNLAWLTPIYPDEDLPFAEADKLKGLNLSASKADLTALNANLRPLQQLASLGIAASNNWAVAPSHSRGGKAMLANDTHLPISMPSLWNYVHIRAPQYQAAGVSLAGIPAIVAGFNGKLAWGMTMVMGDNQDLFLEQLENRAGRLHYKRGERWLPARERRETFFIKGERPQRVTFYHTEHGPLLNPALGQHKHMLQPQGLKLGYGIALKSAAADQEALRDDRTLDAFFELSRAQSVDQAAEHVRDIRGMALNLLYADENNIAWQVTGRYPYRKAGRGLIPSPAWNGDYDWEGYADTLLHPYEQNPAQGWLGTANHRTVQPGYGVQLSASWYYPERAERIGELLDNRRSHDLASFKAMHYDQKSLFVAKVQQQWQDSHFAPRLKKAIDTLPAEQRSAAQQARRKLQGFDGQLRAESSQAALWGAFLQQAAEQIFLDELGPKNSASWQAFVLSNDVSYSAVADHLLGREDSPFWNNTNTASQEDKPAILAQSLASAWQFMQLQQGANSALWQWGKLHTYHFQTDGSQLAPHMSALEQAGMKSLQGLFDRGPYPAGGDHTTLNVSAWHWGDSFDTWLIPAMRLIVDFNQAEPMQALNSTGQSGDPASPHYDDGIHAWQKGQYQSFPFQSKNLDAVYGQERLLLMPEK</sequence>
<dbReference type="InterPro" id="IPR043146">
    <property type="entry name" value="Penicillin_amidase_N_B-knob"/>
</dbReference>
<reference evidence="15 16" key="1">
    <citation type="submission" date="2016-10" db="EMBL/GenBank/DDBJ databases">
        <authorList>
            <person name="de Groot N.N."/>
        </authorList>
    </citation>
    <scope>NUCLEOTIDE SEQUENCE [LARGE SCALE GENOMIC DNA]</scope>
    <source>
        <strain evidence="15 16">JCM 19513</strain>
    </source>
</reference>
<evidence type="ECO:0000256" key="8">
    <source>
        <dbReference type="ARBA" id="ARBA00038735"/>
    </source>
</evidence>
<dbReference type="InterPro" id="IPR014395">
    <property type="entry name" value="Pen/GL7ACA/AHL_acylase"/>
</dbReference>
<comment type="cofactor">
    <cofactor evidence="13">
        <name>Ca(2+)</name>
        <dbReference type="ChEBI" id="CHEBI:29108"/>
    </cofactor>
    <text evidence="13">Binds 1 Ca(2+) ion per dimer.</text>
</comment>
<dbReference type="Gene3D" id="1.10.439.10">
    <property type="entry name" value="Penicillin Amidohydrolase, domain 1"/>
    <property type="match status" value="1"/>
</dbReference>
<feature type="active site" description="Nucleophile" evidence="12">
    <location>
        <position position="259"/>
    </location>
</feature>
<dbReference type="Gene3D" id="3.60.20.10">
    <property type="entry name" value="Glutamine Phosphoribosylpyrophosphate, subunit 1, domain 1"/>
    <property type="match status" value="1"/>
</dbReference>
<evidence type="ECO:0000256" key="12">
    <source>
        <dbReference type="PIRSR" id="PIRSR001227-1"/>
    </source>
</evidence>
<dbReference type="GO" id="GO:0046872">
    <property type="term" value="F:metal ion binding"/>
    <property type="evidence" value="ECO:0007669"/>
    <property type="project" value="UniProtKB-KW"/>
</dbReference>
<dbReference type="Pfam" id="PF01804">
    <property type="entry name" value="Penicil_amidase"/>
    <property type="match status" value="1"/>
</dbReference>
<keyword evidence="5" id="KW-0574">Periplasm</keyword>
<accession>A0A1H7IPK2</accession>
<dbReference type="Proteomes" id="UP000185766">
    <property type="component" value="Unassembled WGS sequence"/>
</dbReference>
<keyword evidence="16" id="KW-1185">Reference proteome</keyword>
<dbReference type="InterPro" id="IPR023343">
    <property type="entry name" value="Penicillin_amidase_dom1"/>
</dbReference>
<dbReference type="InterPro" id="IPR043147">
    <property type="entry name" value="Penicillin_amidase_A-knob"/>
</dbReference>
<dbReference type="Gene3D" id="1.10.1400.10">
    <property type="match status" value="1"/>
</dbReference>
<keyword evidence="4 14" id="KW-0732">Signal</keyword>
<dbReference type="PROSITE" id="PS51257">
    <property type="entry name" value="PROKAR_LIPOPROTEIN"/>
    <property type="match status" value="1"/>
</dbReference>